<feature type="transmembrane region" description="Helical" evidence="1">
    <location>
        <begin position="12"/>
        <end position="29"/>
    </location>
</feature>
<protein>
    <recommendedName>
        <fullName evidence="4">DUF4153 domain-containing protein</fullName>
    </recommendedName>
</protein>
<evidence type="ECO:0000313" key="2">
    <source>
        <dbReference type="EMBL" id="KLI65111.1"/>
    </source>
</evidence>
<evidence type="ECO:0000313" key="3">
    <source>
        <dbReference type="Proteomes" id="UP000053455"/>
    </source>
</evidence>
<keyword evidence="1" id="KW-0812">Transmembrane</keyword>
<comment type="caution">
    <text evidence="2">The sequence shown here is derived from an EMBL/GenBank/DDBJ whole genome shotgun (WGS) entry which is preliminary data.</text>
</comment>
<accession>A0A0H0XSY4</accession>
<name>A0A0H0XSY4_9SPHN</name>
<dbReference type="PATRIC" id="fig|874156.12.peg.219"/>
<sequence length="564" mass="60149">MVSQGLLADWPLRPWILAATGGIAGLGVYELLDGFTAEPWRAALAALLFFGAVATGFVLRPQNLIETAGFALGVGVVMGGIAYLAVNAGDSRAGEEFAFAAGVFFSILAIPLFQAGFHRKRLATPYAETHFHVWTDAVSAGGAFLFMGLSWMLLWLLHGLFSLIGIEIIEELIETGWFSAIFAGATFGAALGVLRNQLGIIGTLQRVVMLVFSLLAVPFGLAIMIFLVILLFSGGGALWEATDSATPVLLTCAVGCFILSNAVVRDDDEHRSGSAVMQAAALVLAVCILPLTVFAAISMGIRIDQYGLAPERIWALIAIAISTAYGLAYWVGLALGRLGAWSDYIRRANLHLAVVTCGIALILALPLLDFGAISARDQIARLESGEVSAEDFDYAALRWDFGEAGRDALEELVASPDQQIAELAQDAQIMESRPYGRRTQADRREIAEALDYGDLGETARAAVAAYVRDEIFQCAEGCRAVSLGQTDGGELIALLSDAEYERPKLLLVGPDSEKAVPQFVRDGRLMGDVAIEEGPGGAGGQVELRPFEGQQLYVDGKPASEPFK</sequence>
<feature type="transmembrane region" description="Helical" evidence="1">
    <location>
        <begin position="137"/>
        <end position="157"/>
    </location>
</feature>
<proteinExistence type="predicted"/>
<gene>
    <name evidence="2" type="ORF">AAV99_01040</name>
</gene>
<feature type="transmembrane region" description="Helical" evidence="1">
    <location>
        <begin position="64"/>
        <end position="85"/>
    </location>
</feature>
<organism evidence="2 3">
    <name type="scientific">Aurantiacibacter marinus</name>
    <dbReference type="NCBI Taxonomy" id="874156"/>
    <lineage>
        <taxon>Bacteria</taxon>
        <taxon>Pseudomonadati</taxon>
        <taxon>Pseudomonadota</taxon>
        <taxon>Alphaproteobacteria</taxon>
        <taxon>Sphingomonadales</taxon>
        <taxon>Erythrobacteraceae</taxon>
        <taxon>Aurantiacibacter</taxon>
    </lineage>
</organism>
<keyword evidence="1" id="KW-0472">Membrane</keyword>
<dbReference type="InterPro" id="IPR025291">
    <property type="entry name" value="DUF4153"/>
</dbReference>
<dbReference type="AlphaFoldDB" id="A0A0H0XSY4"/>
<feature type="transmembrane region" description="Helical" evidence="1">
    <location>
        <begin position="177"/>
        <end position="195"/>
    </location>
</feature>
<reference evidence="2 3" key="1">
    <citation type="submission" date="2015-04" db="EMBL/GenBank/DDBJ databases">
        <title>The draft genome sequence of Erythrobacter marinus HWDM-33.</title>
        <authorList>
            <person name="Zhuang L."/>
            <person name="Liu Y."/>
            <person name="Shao Z."/>
        </authorList>
    </citation>
    <scope>NUCLEOTIDE SEQUENCE [LARGE SCALE GENOMIC DNA]</scope>
    <source>
        <strain evidence="2 3">HWDM-33</strain>
    </source>
</reference>
<feature type="transmembrane region" description="Helical" evidence="1">
    <location>
        <begin position="41"/>
        <end position="59"/>
    </location>
</feature>
<keyword evidence="1" id="KW-1133">Transmembrane helix</keyword>
<feature type="transmembrane region" description="Helical" evidence="1">
    <location>
        <begin position="313"/>
        <end position="336"/>
    </location>
</feature>
<feature type="transmembrane region" description="Helical" evidence="1">
    <location>
        <begin position="276"/>
        <end position="301"/>
    </location>
</feature>
<dbReference type="Pfam" id="PF13687">
    <property type="entry name" value="DUF4153"/>
    <property type="match status" value="1"/>
</dbReference>
<feature type="transmembrane region" description="Helical" evidence="1">
    <location>
        <begin position="97"/>
        <end position="117"/>
    </location>
</feature>
<dbReference type="Proteomes" id="UP000053455">
    <property type="component" value="Unassembled WGS sequence"/>
</dbReference>
<feature type="transmembrane region" description="Helical" evidence="1">
    <location>
        <begin position="348"/>
        <end position="368"/>
    </location>
</feature>
<feature type="transmembrane region" description="Helical" evidence="1">
    <location>
        <begin position="244"/>
        <end position="264"/>
    </location>
</feature>
<keyword evidence="3" id="KW-1185">Reference proteome</keyword>
<dbReference type="EMBL" id="LBHU01000001">
    <property type="protein sequence ID" value="KLI65111.1"/>
    <property type="molecule type" value="Genomic_DNA"/>
</dbReference>
<evidence type="ECO:0000256" key="1">
    <source>
        <dbReference type="SAM" id="Phobius"/>
    </source>
</evidence>
<feature type="transmembrane region" description="Helical" evidence="1">
    <location>
        <begin position="207"/>
        <end position="232"/>
    </location>
</feature>
<dbReference type="STRING" id="874156.GCA_001021555_01074"/>
<evidence type="ECO:0008006" key="4">
    <source>
        <dbReference type="Google" id="ProtNLM"/>
    </source>
</evidence>